<protein>
    <submittedName>
        <fullName evidence="1">Uncharacterized protein</fullName>
    </submittedName>
</protein>
<dbReference type="Proteomes" id="UP000245263">
    <property type="component" value="Chromosome 1"/>
</dbReference>
<dbReference type="EMBL" id="AP025028">
    <property type="protein sequence ID" value="BDA80177.1"/>
    <property type="molecule type" value="Genomic_DNA"/>
</dbReference>
<evidence type="ECO:0000313" key="2">
    <source>
        <dbReference type="Proteomes" id="UP000245263"/>
    </source>
</evidence>
<name>A0ABN6KJA3_9LEPT</name>
<accession>A0ABN6KJA3</accession>
<keyword evidence="2" id="KW-1185">Reference proteome</keyword>
<evidence type="ECO:0000313" key="1">
    <source>
        <dbReference type="EMBL" id="BDA80177.1"/>
    </source>
</evidence>
<proteinExistence type="predicted"/>
<organism evidence="1 2">
    <name type="scientific">Leptospira kobayashii</name>
    <dbReference type="NCBI Taxonomy" id="1917830"/>
    <lineage>
        <taxon>Bacteria</taxon>
        <taxon>Pseudomonadati</taxon>
        <taxon>Spirochaetota</taxon>
        <taxon>Spirochaetia</taxon>
        <taxon>Leptospirales</taxon>
        <taxon>Leptospiraceae</taxon>
        <taxon>Leptospira</taxon>
    </lineage>
</organism>
<dbReference type="RefSeq" id="WP_109020919.1">
    <property type="nucleotide sequence ID" value="NZ_AP025028.1"/>
</dbReference>
<gene>
    <name evidence="1" type="ORF">LPTSP3_g31070</name>
</gene>
<sequence>MDDELIKQLENLISYTKKNKIPWKFLNEQTFRWTKQETLKSNQLITTIQYAGKQQRATLNDLSELFDYYILTIQSTNPSELLLQITSNEKIYQEKLNDLFNAARNASKVTTANVLKNLLDNIY</sequence>
<reference evidence="1 2" key="1">
    <citation type="submission" date="2021-08" db="EMBL/GenBank/DDBJ databases">
        <title>Complete genome sequence of Leptospira kobayashii strain E30.</title>
        <authorList>
            <person name="Nakao R."/>
            <person name="Nakamura S."/>
            <person name="Masuzawa T."/>
            <person name="Koizumi N."/>
        </authorList>
    </citation>
    <scope>NUCLEOTIDE SEQUENCE [LARGE SCALE GENOMIC DNA]</scope>
    <source>
        <strain evidence="1 2">E30</strain>
    </source>
</reference>